<keyword evidence="11" id="KW-1185">Reference proteome</keyword>
<keyword evidence="6 8" id="KW-1133">Transmembrane helix</keyword>
<dbReference type="InterPro" id="IPR000620">
    <property type="entry name" value="EamA_dom"/>
</dbReference>
<dbReference type="EMBL" id="JAXQNN010000002">
    <property type="protein sequence ID" value="MDZ5712478.1"/>
    <property type="molecule type" value="Genomic_DNA"/>
</dbReference>
<feature type="transmembrane region" description="Helical" evidence="8">
    <location>
        <begin position="283"/>
        <end position="302"/>
    </location>
</feature>
<evidence type="ECO:0000256" key="7">
    <source>
        <dbReference type="ARBA" id="ARBA00023136"/>
    </source>
</evidence>
<evidence type="ECO:0000259" key="9">
    <source>
        <dbReference type="Pfam" id="PF00892"/>
    </source>
</evidence>
<feature type="transmembrane region" description="Helical" evidence="8">
    <location>
        <begin position="195"/>
        <end position="214"/>
    </location>
</feature>
<feature type="domain" description="EamA" evidence="9">
    <location>
        <begin position="20"/>
        <end position="160"/>
    </location>
</feature>
<feature type="transmembrane region" description="Helical" evidence="8">
    <location>
        <begin position="120"/>
        <end position="137"/>
    </location>
</feature>
<sequence>MKQQLFTKERGGGMENEERLGIIYTALAYTLWGLLPVYWKFVQHVPADEILANRIFWSFWFMLVLLIAMRQFGHFKKEALSLFKRPKLLGALIAASILISINWFVYIWAVNSEQMVEASLGYYINPLVSVLLGVFVLKEVLSKAQVLSFILALVGVLILTISYGSFPWIAFALAFSFGFYGLVKKMLRVNAAIGLTLETLTIMPVALIYLGYLQGSGNMALFHVSLTTDVLLVGAGAATAIPLLLFANGAQRIPLFMVGFLQYIAPTLTLILGVFLYGEPFSAVDLISFVFIWLSLTVFTLSRMRIARKARI</sequence>
<dbReference type="InterPro" id="IPR004626">
    <property type="entry name" value="RarD"/>
</dbReference>
<name>A0ABU5KMI8_9BACL</name>
<gene>
    <name evidence="10" type="primary">rarD</name>
    <name evidence="10" type="ORF">UFB30_09555</name>
</gene>
<dbReference type="PANTHER" id="PTHR22911">
    <property type="entry name" value="ACYL-MALONYL CONDENSING ENZYME-RELATED"/>
    <property type="match status" value="1"/>
</dbReference>
<feature type="transmembrane region" description="Helical" evidence="8">
    <location>
        <begin position="144"/>
        <end position="161"/>
    </location>
</feature>
<evidence type="ECO:0000256" key="5">
    <source>
        <dbReference type="ARBA" id="ARBA00022692"/>
    </source>
</evidence>
<evidence type="ECO:0000313" key="11">
    <source>
        <dbReference type="Proteomes" id="UP001292084"/>
    </source>
</evidence>
<protein>
    <submittedName>
        <fullName evidence="10">EamA family transporter RarD</fullName>
    </submittedName>
</protein>
<evidence type="ECO:0000313" key="10">
    <source>
        <dbReference type="EMBL" id="MDZ5712478.1"/>
    </source>
</evidence>
<feature type="transmembrane region" description="Helical" evidence="8">
    <location>
        <begin position="21"/>
        <end position="39"/>
    </location>
</feature>
<organism evidence="10 11">
    <name type="scientific">Jeotgalibacillus haloalkalitolerans</name>
    <dbReference type="NCBI Taxonomy" id="3104292"/>
    <lineage>
        <taxon>Bacteria</taxon>
        <taxon>Bacillati</taxon>
        <taxon>Bacillota</taxon>
        <taxon>Bacilli</taxon>
        <taxon>Bacillales</taxon>
        <taxon>Caryophanaceae</taxon>
        <taxon>Jeotgalibacillus</taxon>
    </lineage>
</organism>
<evidence type="ECO:0000256" key="2">
    <source>
        <dbReference type="ARBA" id="ARBA00007362"/>
    </source>
</evidence>
<feature type="transmembrane region" description="Helical" evidence="8">
    <location>
        <begin position="253"/>
        <end position="277"/>
    </location>
</feature>
<keyword evidence="5 8" id="KW-0812">Transmembrane</keyword>
<evidence type="ECO:0000256" key="8">
    <source>
        <dbReference type="SAM" id="Phobius"/>
    </source>
</evidence>
<proteinExistence type="inferred from homology"/>
<feature type="transmembrane region" description="Helical" evidence="8">
    <location>
        <begin position="220"/>
        <end position="246"/>
    </location>
</feature>
<dbReference type="SUPFAM" id="SSF103481">
    <property type="entry name" value="Multidrug resistance efflux transporter EmrE"/>
    <property type="match status" value="2"/>
</dbReference>
<accession>A0ABU5KMI8</accession>
<feature type="transmembrane region" description="Helical" evidence="8">
    <location>
        <begin position="88"/>
        <end position="108"/>
    </location>
</feature>
<feature type="transmembrane region" description="Helical" evidence="8">
    <location>
        <begin position="51"/>
        <end position="68"/>
    </location>
</feature>
<evidence type="ECO:0000256" key="4">
    <source>
        <dbReference type="ARBA" id="ARBA00022475"/>
    </source>
</evidence>
<dbReference type="Proteomes" id="UP001292084">
    <property type="component" value="Unassembled WGS sequence"/>
</dbReference>
<keyword evidence="3" id="KW-0813">Transport</keyword>
<dbReference type="RefSeq" id="WP_322421430.1">
    <property type="nucleotide sequence ID" value="NZ_JAXQNN010000002.1"/>
</dbReference>
<dbReference type="Pfam" id="PF00892">
    <property type="entry name" value="EamA"/>
    <property type="match status" value="1"/>
</dbReference>
<reference evidence="10 11" key="1">
    <citation type="submission" date="2023-12" db="EMBL/GenBank/DDBJ databases">
        <title>Jeotgalibacillus haloalkaliphilus sp. nov., a novel salt-tolerant bacteria, isolated from the estuary of the Fenhe River into the Yellow River.</title>
        <authorList>
            <person name="Li Y."/>
        </authorList>
    </citation>
    <scope>NUCLEOTIDE SEQUENCE [LARGE SCALE GENOMIC DNA]</scope>
    <source>
        <strain evidence="10 11">HH7-29</strain>
    </source>
</reference>
<dbReference type="NCBIfam" id="TIGR00688">
    <property type="entry name" value="rarD"/>
    <property type="match status" value="1"/>
</dbReference>
<evidence type="ECO:0000256" key="3">
    <source>
        <dbReference type="ARBA" id="ARBA00022448"/>
    </source>
</evidence>
<comment type="similarity">
    <text evidence="2">Belongs to the EamA transporter family.</text>
</comment>
<dbReference type="InterPro" id="IPR037185">
    <property type="entry name" value="EmrE-like"/>
</dbReference>
<dbReference type="PANTHER" id="PTHR22911:SF137">
    <property type="entry name" value="SOLUTE CARRIER FAMILY 35 MEMBER G2-RELATED"/>
    <property type="match status" value="1"/>
</dbReference>
<keyword evidence="4" id="KW-1003">Cell membrane</keyword>
<feature type="transmembrane region" description="Helical" evidence="8">
    <location>
        <begin position="167"/>
        <end position="183"/>
    </location>
</feature>
<comment type="subcellular location">
    <subcellularLocation>
        <location evidence="1">Cell membrane</location>
        <topology evidence="1">Multi-pass membrane protein</topology>
    </subcellularLocation>
</comment>
<evidence type="ECO:0000256" key="6">
    <source>
        <dbReference type="ARBA" id="ARBA00022989"/>
    </source>
</evidence>
<comment type="caution">
    <text evidence="10">The sequence shown here is derived from an EMBL/GenBank/DDBJ whole genome shotgun (WGS) entry which is preliminary data.</text>
</comment>
<keyword evidence="7 8" id="KW-0472">Membrane</keyword>
<evidence type="ECO:0000256" key="1">
    <source>
        <dbReference type="ARBA" id="ARBA00004651"/>
    </source>
</evidence>